<evidence type="ECO:0000313" key="2">
    <source>
        <dbReference type="Proteomes" id="UP000254835"/>
    </source>
</evidence>
<accession>A0A380Q0P0</accession>
<gene>
    <name evidence="1" type="ORF">NCTC11470_04491</name>
</gene>
<organism evidence="1 2">
    <name type="scientific">Yersinia frederiksenii</name>
    <dbReference type="NCBI Taxonomy" id="29484"/>
    <lineage>
        <taxon>Bacteria</taxon>
        <taxon>Pseudomonadati</taxon>
        <taxon>Pseudomonadota</taxon>
        <taxon>Gammaproteobacteria</taxon>
        <taxon>Enterobacterales</taxon>
        <taxon>Yersiniaceae</taxon>
        <taxon>Yersinia</taxon>
    </lineage>
</organism>
<dbReference type="AlphaFoldDB" id="A0A380Q0P0"/>
<name>A0A380Q0P0_YERFR</name>
<dbReference type="RefSeq" id="WP_153802878.1">
    <property type="nucleotide sequence ID" value="NZ_CP023964.1"/>
</dbReference>
<proteinExistence type="predicted"/>
<sequence length="48" mass="5267">MTTPLTTTLTHHLWQSLGYLGLPKDQLVFVGEEQLPSVFPVTPLVCAS</sequence>
<evidence type="ECO:0000313" key="1">
    <source>
        <dbReference type="EMBL" id="SUP79358.1"/>
    </source>
</evidence>
<dbReference type="EMBL" id="UHJA01000001">
    <property type="protein sequence ID" value="SUP79358.1"/>
    <property type="molecule type" value="Genomic_DNA"/>
</dbReference>
<dbReference type="GeneID" id="57907729"/>
<dbReference type="Proteomes" id="UP000254835">
    <property type="component" value="Unassembled WGS sequence"/>
</dbReference>
<protein>
    <submittedName>
        <fullName evidence="1">Uncharacterized protein</fullName>
    </submittedName>
</protein>
<reference evidence="1 2" key="1">
    <citation type="submission" date="2018-06" db="EMBL/GenBank/DDBJ databases">
        <authorList>
            <consortium name="Pathogen Informatics"/>
            <person name="Doyle S."/>
        </authorList>
    </citation>
    <scope>NUCLEOTIDE SEQUENCE [LARGE SCALE GENOMIC DNA]</scope>
    <source>
        <strain evidence="1 2">NCTC11470</strain>
    </source>
</reference>